<accession>A0AA35PFA2</accession>
<reference evidence="2" key="1">
    <citation type="submission" date="2022-12" db="EMBL/GenBank/DDBJ databases">
        <authorList>
            <person name="Alioto T."/>
            <person name="Alioto T."/>
            <person name="Gomez Garrido J."/>
        </authorList>
    </citation>
    <scope>NUCLEOTIDE SEQUENCE</scope>
</reference>
<dbReference type="EMBL" id="OX395136">
    <property type="protein sequence ID" value="CAI5786821.1"/>
    <property type="molecule type" value="Genomic_DNA"/>
</dbReference>
<organism evidence="2 3">
    <name type="scientific">Podarcis lilfordi</name>
    <name type="common">Lilford's wall lizard</name>
    <dbReference type="NCBI Taxonomy" id="74358"/>
    <lineage>
        <taxon>Eukaryota</taxon>
        <taxon>Metazoa</taxon>
        <taxon>Chordata</taxon>
        <taxon>Craniata</taxon>
        <taxon>Vertebrata</taxon>
        <taxon>Euteleostomi</taxon>
        <taxon>Lepidosauria</taxon>
        <taxon>Squamata</taxon>
        <taxon>Bifurcata</taxon>
        <taxon>Unidentata</taxon>
        <taxon>Episquamata</taxon>
        <taxon>Laterata</taxon>
        <taxon>Lacertibaenia</taxon>
        <taxon>Lacertidae</taxon>
        <taxon>Podarcis</taxon>
    </lineage>
</organism>
<feature type="region of interest" description="Disordered" evidence="1">
    <location>
        <begin position="194"/>
        <end position="241"/>
    </location>
</feature>
<dbReference type="AlphaFoldDB" id="A0AA35PFA2"/>
<feature type="region of interest" description="Disordered" evidence="1">
    <location>
        <begin position="253"/>
        <end position="332"/>
    </location>
</feature>
<evidence type="ECO:0000256" key="1">
    <source>
        <dbReference type="SAM" id="MobiDB-lite"/>
    </source>
</evidence>
<sequence length="332" mass="35056">MGAGREQGAGQASHPYSETEKNLPEVQAPPPAMPPHGGRRGGKASLSSSNEEPERSRSRVASLHLFSPDSKAGRRTRGRGPRCHLPQRSATSPSPRRLLGAPSPLGSPPRLPFCGETPPQRERGSGRRRREARDPPGGLSARAPTFRRFALLAAGDAVRPAEKQPRWQDGLAAAQGLPPSFSRRVCTAASSVAPLRRLVPGNAAPSRSPVLFEKGRRQQPGSRVRLLRRPSPERGSSAPALLLSSALCREAKAARRAPLSSREGAPPARAPPPARPPARLPPPPLGPFPPSGAPPSWRLPLLSLGSAQRPAGSASGWLPLAEVSPSFQAAHP</sequence>
<name>A0AA35PFA2_9SAUR</name>
<gene>
    <name evidence="2" type="ORF">PODLI_1B004120</name>
</gene>
<dbReference type="Proteomes" id="UP001178461">
    <property type="component" value="Chromosome 11"/>
</dbReference>
<feature type="region of interest" description="Disordered" evidence="1">
    <location>
        <begin position="157"/>
        <end position="181"/>
    </location>
</feature>
<proteinExistence type="predicted"/>
<evidence type="ECO:0000313" key="3">
    <source>
        <dbReference type="Proteomes" id="UP001178461"/>
    </source>
</evidence>
<feature type="compositionally biased region" description="Basic residues" evidence="1">
    <location>
        <begin position="73"/>
        <end position="82"/>
    </location>
</feature>
<feature type="region of interest" description="Disordered" evidence="1">
    <location>
        <begin position="1"/>
        <end position="144"/>
    </location>
</feature>
<evidence type="ECO:0000313" key="2">
    <source>
        <dbReference type="EMBL" id="CAI5786821.1"/>
    </source>
</evidence>
<keyword evidence="3" id="KW-1185">Reference proteome</keyword>
<protein>
    <submittedName>
        <fullName evidence="2">Uncharacterized protein</fullName>
    </submittedName>
</protein>
<feature type="compositionally biased region" description="Pro residues" evidence="1">
    <location>
        <begin position="268"/>
        <end position="293"/>
    </location>
</feature>